<dbReference type="InterPro" id="IPR047807">
    <property type="entry name" value="YgdI/YgdR-like_SH3-like"/>
</dbReference>
<keyword evidence="3" id="KW-0472">Membrane</keyword>
<protein>
    <submittedName>
        <fullName evidence="7">YgdI/YgdR family lipoprotein</fullName>
    </submittedName>
</protein>
<dbReference type="PANTHER" id="PTHR37011:SF1">
    <property type="entry name" value="POT FAMILY PEPTIDE TRANSPORT PROTEIN"/>
    <property type="match status" value="1"/>
</dbReference>
<dbReference type="NCBIfam" id="NF033216">
    <property type="entry name" value="lipo_YgdI_YgdR"/>
    <property type="match status" value="1"/>
</dbReference>
<keyword evidence="2" id="KW-0732">Signal</keyword>
<keyword evidence="4" id="KW-0564">Palmitate</keyword>
<dbReference type="PANTHER" id="PTHR37011">
    <property type="entry name" value="POT FAMILY PEPTIDE TRANSPORT PROTEIN-RELATED"/>
    <property type="match status" value="1"/>
</dbReference>
<dbReference type="Gene3D" id="2.30.30.100">
    <property type="match status" value="1"/>
</dbReference>
<dbReference type="PROSITE" id="PS51257">
    <property type="entry name" value="PROKAR_LIPOPROTEIN"/>
    <property type="match status" value="1"/>
</dbReference>
<dbReference type="RefSeq" id="WP_023910458.1">
    <property type="nucleotide sequence ID" value="NZ_CP189775.1"/>
</dbReference>
<dbReference type="Pfam" id="PF06004">
    <property type="entry name" value="DUF903"/>
    <property type="match status" value="1"/>
</dbReference>
<organism evidence="7 8">
    <name type="scientific">Pseudomonas nitroreducens</name>
    <dbReference type="NCBI Taxonomy" id="46680"/>
    <lineage>
        <taxon>Bacteria</taxon>
        <taxon>Pseudomonadati</taxon>
        <taxon>Pseudomonadota</taxon>
        <taxon>Gammaproteobacteria</taxon>
        <taxon>Pseudomonadales</taxon>
        <taxon>Pseudomonadaceae</taxon>
        <taxon>Pseudomonas</taxon>
    </lineage>
</organism>
<dbReference type="Proteomes" id="UP000608450">
    <property type="component" value="Unassembled WGS sequence"/>
</dbReference>
<name>A0ABS0KTY2_PSENT</name>
<proteinExistence type="predicted"/>
<evidence type="ECO:0000256" key="5">
    <source>
        <dbReference type="ARBA" id="ARBA00023288"/>
    </source>
</evidence>
<keyword evidence="8" id="KW-1185">Reference proteome</keyword>
<evidence type="ECO:0000313" key="7">
    <source>
        <dbReference type="EMBL" id="MBG6291486.1"/>
    </source>
</evidence>
<dbReference type="InterPro" id="IPR010920">
    <property type="entry name" value="LSM_dom_sf"/>
</dbReference>
<dbReference type="EMBL" id="JADTFC010000119">
    <property type="protein sequence ID" value="MBG6291486.1"/>
    <property type="molecule type" value="Genomic_DNA"/>
</dbReference>
<sequence length="71" mass="7958">MGKYFVAILVFVGGLSGCSTPSAIVLNDGRELQTLDTPRYDSKSGFYEFRELDGKLQRVNKDQVKTIKDLK</sequence>
<keyword evidence="1" id="KW-1003">Cell membrane</keyword>
<feature type="domain" description="Lipoprotein YgdI/YgdR-like SH3-like" evidence="6">
    <location>
        <begin position="21"/>
        <end position="68"/>
    </location>
</feature>
<keyword evidence="5 7" id="KW-0449">Lipoprotein</keyword>
<evidence type="ECO:0000256" key="2">
    <source>
        <dbReference type="ARBA" id="ARBA00022729"/>
    </source>
</evidence>
<comment type="caution">
    <text evidence="7">The sequence shown here is derived from an EMBL/GenBank/DDBJ whole genome shotgun (WGS) entry which is preliminary data.</text>
</comment>
<gene>
    <name evidence="7" type="ORF">I5I61_28850</name>
</gene>
<evidence type="ECO:0000259" key="6">
    <source>
        <dbReference type="Pfam" id="PF06004"/>
    </source>
</evidence>
<reference evidence="7 8" key="1">
    <citation type="submission" date="2020-11" db="EMBL/GenBank/DDBJ databases">
        <title>Enhanced detection system for hospital associated transmission using whole genome sequencing surveillance.</title>
        <authorList>
            <person name="Harrison L.H."/>
            <person name="Van Tyne D."/>
            <person name="Marsh J.W."/>
            <person name="Griffith M.P."/>
            <person name="Snyder D.J."/>
            <person name="Cooper V.S."/>
            <person name="Mustapha M."/>
        </authorList>
    </citation>
    <scope>NUCLEOTIDE SEQUENCE [LARGE SCALE GENOMIC DNA]</scope>
    <source>
        <strain evidence="7 8">PSA00705</strain>
    </source>
</reference>
<dbReference type="SUPFAM" id="SSF50182">
    <property type="entry name" value="Sm-like ribonucleoproteins"/>
    <property type="match status" value="1"/>
</dbReference>
<evidence type="ECO:0000256" key="1">
    <source>
        <dbReference type="ARBA" id="ARBA00022475"/>
    </source>
</evidence>
<dbReference type="InterPro" id="IPR010305">
    <property type="entry name" value="YgdI/YgdR-like"/>
</dbReference>
<evidence type="ECO:0000256" key="3">
    <source>
        <dbReference type="ARBA" id="ARBA00023136"/>
    </source>
</evidence>
<evidence type="ECO:0000313" key="8">
    <source>
        <dbReference type="Proteomes" id="UP000608450"/>
    </source>
</evidence>
<accession>A0ABS0KTY2</accession>
<evidence type="ECO:0000256" key="4">
    <source>
        <dbReference type="ARBA" id="ARBA00023139"/>
    </source>
</evidence>